<organism evidence="2 3">
    <name type="scientific">Clavelina lepadiformis</name>
    <name type="common">Light-bulb sea squirt</name>
    <name type="synonym">Ascidia lepadiformis</name>
    <dbReference type="NCBI Taxonomy" id="159417"/>
    <lineage>
        <taxon>Eukaryota</taxon>
        <taxon>Metazoa</taxon>
        <taxon>Chordata</taxon>
        <taxon>Tunicata</taxon>
        <taxon>Ascidiacea</taxon>
        <taxon>Aplousobranchia</taxon>
        <taxon>Clavelinidae</taxon>
        <taxon>Clavelina</taxon>
    </lineage>
</organism>
<dbReference type="InterPro" id="IPR038050">
    <property type="entry name" value="Neuro_actylchol_rec"/>
</dbReference>
<comment type="caution">
    <text evidence="2">The sequence shown here is derived from an EMBL/GenBank/DDBJ whole genome shotgun (WGS) entry which is preliminary data.</text>
</comment>
<evidence type="ECO:0000313" key="3">
    <source>
        <dbReference type="Proteomes" id="UP001642483"/>
    </source>
</evidence>
<keyword evidence="1" id="KW-1133">Transmembrane helix</keyword>
<feature type="transmembrane region" description="Helical" evidence="1">
    <location>
        <begin position="58"/>
        <end position="78"/>
    </location>
</feature>
<dbReference type="EMBL" id="CAWYQH010000024">
    <property type="protein sequence ID" value="CAK8675647.1"/>
    <property type="molecule type" value="Genomic_DNA"/>
</dbReference>
<keyword evidence="3" id="KW-1185">Reference proteome</keyword>
<accession>A0ABP0FBD6</accession>
<dbReference type="Pfam" id="PF10856">
    <property type="entry name" value="DUF2678"/>
    <property type="match status" value="1"/>
</dbReference>
<evidence type="ECO:0000313" key="2">
    <source>
        <dbReference type="EMBL" id="CAK8675647.1"/>
    </source>
</evidence>
<dbReference type="InterPro" id="IPR022564">
    <property type="entry name" value="DUF2678"/>
</dbReference>
<feature type="transmembrane region" description="Helical" evidence="1">
    <location>
        <begin position="90"/>
        <end position="109"/>
    </location>
</feature>
<dbReference type="Proteomes" id="UP001642483">
    <property type="component" value="Unassembled WGS sequence"/>
</dbReference>
<evidence type="ECO:0000256" key="1">
    <source>
        <dbReference type="SAM" id="Phobius"/>
    </source>
</evidence>
<name>A0ABP0FBD6_CLALP</name>
<keyword evidence="1" id="KW-0812">Transmembrane</keyword>
<feature type="transmembrane region" description="Helical" evidence="1">
    <location>
        <begin position="24"/>
        <end position="46"/>
    </location>
</feature>
<evidence type="ECO:0008006" key="4">
    <source>
        <dbReference type="Google" id="ProtNLM"/>
    </source>
</evidence>
<dbReference type="Gene3D" id="1.20.58.390">
    <property type="entry name" value="Neurotransmitter-gated ion-channel transmembrane domain"/>
    <property type="match status" value="1"/>
</dbReference>
<reference evidence="2 3" key="1">
    <citation type="submission" date="2024-02" db="EMBL/GenBank/DDBJ databases">
        <authorList>
            <person name="Daric V."/>
            <person name="Darras S."/>
        </authorList>
    </citation>
    <scope>NUCLEOTIDE SEQUENCE [LARGE SCALE GENOMIC DNA]</scope>
</reference>
<dbReference type="PANTHER" id="PTHR28603:SF1">
    <property type="entry name" value="TRANSMEMBRANE PROTEIN 243"/>
    <property type="match status" value="1"/>
</dbReference>
<keyword evidence="1" id="KW-0472">Membrane</keyword>
<dbReference type="PANTHER" id="PTHR28603">
    <property type="entry name" value="TRANSMEMBRANE PROTEIN 243"/>
    <property type="match status" value="1"/>
</dbReference>
<gene>
    <name evidence="2" type="ORF">CVLEPA_LOCUS5200</name>
</gene>
<proteinExistence type="predicted"/>
<protein>
    <recommendedName>
        <fullName evidence="4">Transmembrane protein 243</fullName>
    </recommendedName>
</protein>
<sequence length="126" mass="14326">MIAYTVQDDMDRPLFGVSTRRERLLNLVVGLVTSLLVTATLISAFLFPDPHHINPLSIFFAVCIAFVCASLLTLIYWYRQGDVDPKFRKMIYYNSIVIVLLCVCANLYYHGDELGLNTCNQTSDRV</sequence>